<dbReference type="InterPro" id="IPR001851">
    <property type="entry name" value="ABC_transp_permease"/>
</dbReference>
<feature type="transmembrane region" description="Helical" evidence="6">
    <location>
        <begin position="270"/>
        <end position="290"/>
    </location>
</feature>
<keyword evidence="4 6" id="KW-1133">Transmembrane helix</keyword>
<dbReference type="KEGG" id="xdi:EZH22_22185"/>
<dbReference type="RefSeq" id="WP_203192597.1">
    <property type="nucleotide sequence ID" value="NZ_CP063362.1"/>
</dbReference>
<evidence type="ECO:0000256" key="3">
    <source>
        <dbReference type="ARBA" id="ARBA00022692"/>
    </source>
</evidence>
<evidence type="ECO:0000313" key="7">
    <source>
        <dbReference type="EMBL" id="QRG05726.1"/>
    </source>
</evidence>
<feature type="transmembrane region" description="Helical" evidence="6">
    <location>
        <begin position="148"/>
        <end position="165"/>
    </location>
</feature>
<evidence type="ECO:0000256" key="5">
    <source>
        <dbReference type="ARBA" id="ARBA00023136"/>
    </source>
</evidence>
<dbReference type="GO" id="GO:0022857">
    <property type="term" value="F:transmembrane transporter activity"/>
    <property type="evidence" value="ECO:0007669"/>
    <property type="project" value="InterPro"/>
</dbReference>
<gene>
    <name evidence="7" type="ORF">EZH22_22185</name>
</gene>
<accession>A0A974SGX6</accession>
<evidence type="ECO:0000256" key="2">
    <source>
        <dbReference type="ARBA" id="ARBA00022475"/>
    </source>
</evidence>
<name>A0A974SGX6_9HYPH</name>
<evidence type="ECO:0000313" key="8">
    <source>
        <dbReference type="Proteomes" id="UP000596427"/>
    </source>
</evidence>
<sequence length="307" mass="31338">MDLATLAELLSATLRISTPLLFAAMGGLISERAGTFAVGIEGMMLAGAFGGALAALLTGSSAAGLVASLFAGMALALVVALATTRFRADQMVTGLAVNILALGLTSFLLRGLFGGRTPVIRLPTLPAWPVPLLGDIPLLGPVLFRQPPLVYLGFLLVVPVALYLAKTKSGLMLRAVGENPEAAFAVGTDPQRVRTLAILAGGAFAGLGGAVLSLQEVGTFTDGMTNGRGFIALAAIIVGRWNPFGAMAGCLLFGAVAALESRIQGWGLPVSSYVVQMVPYLVALGLLAGIGRSSKMPGAIGAPFLRH</sequence>
<dbReference type="CDD" id="cd06580">
    <property type="entry name" value="TM_PBP1_transp_TpRbsC_like"/>
    <property type="match status" value="1"/>
</dbReference>
<keyword evidence="5 6" id="KW-0472">Membrane</keyword>
<dbReference type="PANTHER" id="PTHR43370:SF2">
    <property type="entry name" value="ABC TRANSPORTER PERMEASE PROTEIN"/>
    <property type="match status" value="1"/>
</dbReference>
<dbReference type="AlphaFoldDB" id="A0A974SGX6"/>
<dbReference type="Proteomes" id="UP000596427">
    <property type="component" value="Chromosome"/>
</dbReference>
<keyword evidence="8" id="KW-1185">Reference proteome</keyword>
<reference evidence="7 8" key="1">
    <citation type="submission" date="2020-10" db="EMBL/GenBank/DDBJ databases">
        <title>Degradation of 1,4-Dioxane by Xanthobacter sp. YN2, via a Novel Group-2 Soluble Di-Iron Monooxygenase.</title>
        <authorList>
            <person name="Ma F."/>
            <person name="Wang Y."/>
            <person name="Yang J."/>
            <person name="Guo H."/>
            <person name="Su D."/>
            <person name="Yu L."/>
        </authorList>
    </citation>
    <scope>NUCLEOTIDE SEQUENCE [LARGE SCALE GENOMIC DNA]</scope>
    <source>
        <strain evidence="7 8">YN2</strain>
    </source>
</reference>
<dbReference type="EMBL" id="CP063362">
    <property type="protein sequence ID" value="QRG05726.1"/>
    <property type="molecule type" value="Genomic_DNA"/>
</dbReference>
<evidence type="ECO:0000256" key="4">
    <source>
        <dbReference type="ARBA" id="ARBA00022989"/>
    </source>
</evidence>
<feature type="transmembrane region" description="Helical" evidence="6">
    <location>
        <begin position="63"/>
        <end position="83"/>
    </location>
</feature>
<dbReference type="PANTHER" id="PTHR43370">
    <property type="entry name" value="SUGAR ABC TRANSPORTER INTEGRAL MEMBRANE PROTEIN-RELATED"/>
    <property type="match status" value="1"/>
</dbReference>
<feature type="transmembrane region" description="Helical" evidence="6">
    <location>
        <begin position="36"/>
        <end position="57"/>
    </location>
</feature>
<evidence type="ECO:0000256" key="6">
    <source>
        <dbReference type="SAM" id="Phobius"/>
    </source>
</evidence>
<proteinExistence type="predicted"/>
<dbReference type="Pfam" id="PF02653">
    <property type="entry name" value="BPD_transp_2"/>
    <property type="match status" value="1"/>
</dbReference>
<keyword evidence="3 6" id="KW-0812">Transmembrane</keyword>
<comment type="subcellular location">
    <subcellularLocation>
        <location evidence="1">Cell membrane</location>
        <topology evidence="1">Multi-pass membrane protein</topology>
    </subcellularLocation>
</comment>
<keyword evidence="2" id="KW-1003">Cell membrane</keyword>
<feature type="transmembrane region" description="Helical" evidence="6">
    <location>
        <begin position="230"/>
        <end position="258"/>
    </location>
</feature>
<organism evidence="7 8">
    <name type="scientific">Xanthobacter dioxanivorans</name>
    <dbReference type="NCBI Taxonomy" id="2528964"/>
    <lineage>
        <taxon>Bacteria</taxon>
        <taxon>Pseudomonadati</taxon>
        <taxon>Pseudomonadota</taxon>
        <taxon>Alphaproteobacteria</taxon>
        <taxon>Hyphomicrobiales</taxon>
        <taxon>Xanthobacteraceae</taxon>
        <taxon>Xanthobacter</taxon>
    </lineage>
</organism>
<dbReference type="GO" id="GO:0005886">
    <property type="term" value="C:plasma membrane"/>
    <property type="evidence" value="ECO:0007669"/>
    <property type="project" value="UniProtKB-SubCell"/>
</dbReference>
<feature type="transmembrane region" description="Helical" evidence="6">
    <location>
        <begin position="95"/>
        <end position="113"/>
    </location>
</feature>
<feature type="transmembrane region" description="Helical" evidence="6">
    <location>
        <begin position="12"/>
        <end position="29"/>
    </location>
</feature>
<protein>
    <submittedName>
        <fullName evidence="7">ABC transporter permease</fullName>
    </submittedName>
</protein>
<evidence type="ECO:0000256" key="1">
    <source>
        <dbReference type="ARBA" id="ARBA00004651"/>
    </source>
</evidence>